<evidence type="ECO:0000256" key="3">
    <source>
        <dbReference type="ARBA" id="ARBA00022840"/>
    </source>
</evidence>
<evidence type="ECO:0000313" key="7">
    <source>
        <dbReference type="Proteomes" id="UP000737171"/>
    </source>
</evidence>
<evidence type="ECO:0000259" key="5">
    <source>
        <dbReference type="PROSITE" id="PS51206"/>
    </source>
</evidence>
<evidence type="ECO:0000313" key="6">
    <source>
        <dbReference type="EMBL" id="NRF68663.1"/>
    </source>
</evidence>
<dbReference type="RefSeq" id="WP_173124591.1">
    <property type="nucleotide sequence ID" value="NZ_JABRWJ010000005.1"/>
</dbReference>
<dbReference type="InterPro" id="IPR014818">
    <property type="entry name" value="Phage/plasmid_primase_P4_C"/>
</dbReference>
<feature type="region of interest" description="Disordered" evidence="4">
    <location>
        <begin position="210"/>
        <end position="233"/>
    </location>
</feature>
<dbReference type="InterPro" id="IPR051620">
    <property type="entry name" value="ORF904-like_C"/>
</dbReference>
<keyword evidence="1" id="KW-0547">Nucleotide-binding</keyword>
<proteinExistence type="predicted"/>
<keyword evidence="7" id="KW-1185">Reference proteome</keyword>
<dbReference type="InterPro" id="IPR006500">
    <property type="entry name" value="Helicase_put_C_phage/plasmid"/>
</dbReference>
<dbReference type="InterPro" id="IPR027417">
    <property type="entry name" value="P-loop_NTPase"/>
</dbReference>
<evidence type="ECO:0000256" key="4">
    <source>
        <dbReference type="SAM" id="MobiDB-lite"/>
    </source>
</evidence>
<feature type="region of interest" description="Disordered" evidence="4">
    <location>
        <begin position="403"/>
        <end position="426"/>
    </location>
</feature>
<evidence type="ECO:0000256" key="2">
    <source>
        <dbReference type="ARBA" id="ARBA00022801"/>
    </source>
</evidence>
<keyword evidence="3" id="KW-0067">ATP-binding</keyword>
<comment type="caution">
    <text evidence="6">The sequence shown here is derived from an EMBL/GenBank/DDBJ whole genome shotgun (WGS) entry which is preliminary data.</text>
</comment>
<gene>
    <name evidence="6" type="ORF">HLB44_16850</name>
</gene>
<dbReference type="Proteomes" id="UP000737171">
    <property type="component" value="Unassembled WGS sequence"/>
</dbReference>
<dbReference type="EMBL" id="JABRWJ010000005">
    <property type="protein sequence ID" value="NRF68663.1"/>
    <property type="molecule type" value="Genomic_DNA"/>
</dbReference>
<dbReference type="SUPFAM" id="SSF52540">
    <property type="entry name" value="P-loop containing nucleoside triphosphate hydrolases"/>
    <property type="match status" value="1"/>
</dbReference>
<feature type="domain" description="SF3 helicase" evidence="5">
    <location>
        <begin position="629"/>
        <end position="786"/>
    </location>
</feature>
<dbReference type="PANTHER" id="PTHR35372">
    <property type="entry name" value="ATP BINDING PROTEIN-RELATED"/>
    <property type="match status" value="1"/>
</dbReference>
<dbReference type="PROSITE" id="PS51206">
    <property type="entry name" value="SF3_HELICASE_1"/>
    <property type="match status" value="1"/>
</dbReference>
<dbReference type="NCBIfam" id="TIGR01613">
    <property type="entry name" value="primase_Cterm"/>
    <property type="match status" value="1"/>
</dbReference>
<keyword evidence="2" id="KW-0378">Hydrolase</keyword>
<sequence length="919" mass="99930">MLNQHITTLRTRGPLLAKQWRADGTIANYDSPRQYTFKRQVVGGIDHLYLLLQELQRDPRSCIIRGQPKAGTDPKAVVLRNLDTFEDEPSHLFMVDVDRFEGTVEEFVATLPAPLQDASFVWQLSGSHGHPSKGGGLRAHLWFWLETPLTSEQAEAWAKQWIPQADCTVHRTVQVNYTAAPVMDDGVSDPIAQRLGFVEGMLGHNVIIPADMPVPEGQTRRTRRAERASGMVDPRDKPGIIGALARAHPAAEIVTLWPDHFEAGSKEHRITWLAGGGAKEGVGVADNGTHLFNTHSTSPIADRAANLFDFVRAHVFGHLDEGIDQDVLDLDVTAAPSYLATVEWALSLPTVQAEVQAEQAAMAEMRETLAAGADAATRDYEDAPNAAGAAVYFASNLPAADPGAESAARCPAESTVATPADSSGVVGPAVAAEAEADADDGQEDEDERRVLVPGEHSVIASKLWRRKFGGPTAPGLIRWNCDWYRRSGDGSHFGEMPGEALAAACHRYLVSARKMTQPGPAGEPARLVPFNPNKQATDEVIYALRTLCHLDEQAAPVWIGGKAPTGYEGLRAADLVALRNGLFHLPTRRLFPHTPHRFGLAALPYEFDPTAQCPEWLKFVRSVWPNDDQTIGALQETLGYLVSGDTRQQKVFFLVGPRRSGKGTICRVINGLLGSDNVAGPTLQTLASQFGMASLIGRTAAIIGDARSGGANVQTTVERLLGISGGDVQTVERKNRTDWIGRLGVRFVICSNEVPKLPDASGALVGRMLVLRMEHSFFGKEDPALADRLVQELPGILNWALEGLQRVEQRGRFQQPDASAQVIEQMEALGSQVGEFLKDCCILGAGERMPKQPSYNAYRLWARDQGISHPDPLGTFARNLYAAGVGIREVRPNGAQRARAFAGMRLTDEWADRVDTAEL</sequence>
<reference evidence="6 7" key="1">
    <citation type="submission" date="2020-05" db="EMBL/GenBank/DDBJ databases">
        <title>Aquincola sp. isolate from soil.</title>
        <authorList>
            <person name="Han J."/>
            <person name="Kim D.-U."/>
        </authorList>
    </citation>
    <scope>NUCLEOTIDE SEQUENCE [LARGE SCALE GENOMIC DNA]</scope>
    <source>
        <strain evidence="6 7">S2</strain>
    </source>
</reference>
<dbReference type="InterPro" id="IPR014015">
    <property type="entry name" value="Helicase_SF3_DNA-vir"/>
</dbReference>
<name>A0ABX2EJ76_9BURK</name>
<accession>A0ABX2EJ76</accession>
<dbReference type="Gene3D" id="3.40.50.300">
    <property type="entry name" value="P-loop containing nucleotide triphosphate hydrolases"/>
    <property type="match status" value="1"/>
</dbReference>
<dbReference type="PANTHER" id="PTHR35372:SF2">
    <property type="entry name" value="SF3 HELICASE DOMAIN-CONTAINING PROTEIN"/>
    <property type="match status" value="1"/>
</dbReference>
<protein>
    <recommendedName>
        <fullName evidence="5">SF3 helicase domain-containing protein</fullName>
    </recommendedName>
</protein>
<dbReference type="Pfam" id="PF19263">
    <property type="entry name" value="DUF5906"/>
    <property type="match status" value="1"/>
</dbReference>
<dbReference type="InterPro" id="IPR045455">
    <property type="entry name" value="NrS-1_pol-like_helicase"/>
</dbReference>
<organism evidence="6 7">
    <name type="scientific">Pseudaquabacterium terrae</name>
    <dbReference type="NCBI Taxonomy" id="2732868"/>
    <lineage>
        <taxon>Bacteria</taxon>
        <taxon>Pseudomonadati</taxon>
        <taxon>Pseudomonadota</taxon>
        <taxon>Betaproteobacteria</taxon>
        <taxon>Burkholderiales</taxon>
        <taxon>Sphaerotilaceae</taxon>
        <taxon>Pseudaquabacterium</taxon>
    </lineage>
</organism>
<dbReference type="Pfam" id="PF08706">
    <property type="entry name" value="D5_N"/>
    <property type="match status" value="1"/>
</dbReference>
<evidence type="ECO:0000256" key="1">
    <source>
        <dbReference type="ARBA" id="ARBA00022741"/>
    </source>
</evidence>